<dbReference type="AlphaFoldDB" id="A0A9N9TS60"/>
<organism evidence="6 7">
    <name type="scientific">Phyllotreta striolata</name>
    <name type="common">Striped flea beetle</name>
    <name type="synonym">Crioceris striolata</name>
    <dbReference type="NCBI Taxonomy" id="444603"/>
    <lineage>
        <taxon>Eukaryota</taxon>
        <taxon>Metazoa</taxon>
        <taxon>Ecdysozoa</taxon>
        <taxon>Arthropoda</taxon>
        <taxon>Hexapoda</taxon>
        <taxon>Insecta</taxon>
        <taxon>Pterygota</taxon>
        <taxon>Neoptera</taxon>
        <taxon>Endopterygota</taxon>
        <taxon>Coleoptera</taxon>
        <taxon>Polyphaga</taxon>
        <taxon>Cucujiformia</taxon>
        <taxon>Chrysomeloidea</taxon>
        <taxon>Chrysomelidae</taxon>
        <taxon>Galerucinae</taxon>
        <taxon>Alticini</taxon>
        <taxon>Phyllotreta</taxon>
    </lineage>
</organism>
<evidence type="ECO:0000256" key="4">
    <source>
        <dbReference type="RuleBase" id="RU003718"/>
    </source>
</evidence>
<evidence type="ECO:0000256" key="2">
    <source>
        <dbReference type="ARBA" id="ARBA00022676"/>
    </source>
</evidence>
<keyword evidence="2 4" id="KW-0328">Glycosyltransferase</keyword>
<keyword evidence="5" id="KW-0812">Transmembrane</keyword>
<feature type="transmembrane region" description="Helical" evidence="5">
    <location>
        <begin position="473"/>
        <end position="494"/>
    </location>
</feature>
<dbReference type="OrthoDB" id="5835829at2759"/>
<dbReference type="SUPFAM" id="SSF53756">
    <property type="entry name" value="UDP-Glycosyltransferase/glycogen phosphorylase"/>
    <property type="match status" value="1"/>
</dbReference>
<comment type="subcellular location">
    <subcellularLocation>
        <location evidence="5">Membrane</location>
        <topology evidence="5">Single-pass membrane protein</topology>
    </subcellularLocation>
</comment>
<comment type="catalytic activity">
    <reaction evidence="5">
        <text>glucuronate acceptor + UDP-alpha-D-glucuronate = acceptor beta-D-glucuronoside + UDP + H(+)</text>
        <dbReference type="Rhea" id="RHEA:21032"/>
        <dbReference type="ChEBI" id="CHEBI:15378"/>
        <dbReference type="ChEBI" id="CHEBI:58052"/>
        <dbReference type="ChEBI" id="CHEBI:58223"/>
        <dbReference type="ChEBI" id="CHEBI:132367"/>
        <dbReference type="ChEBI" id="CHEBI:132368"/>
        <dbReference type="EC" id="2.4.1.17"/>
    </reaction>
</comment>
<keyword evidence="3 4" id="KW-0808">Transferase</keyword>
<dbReference type="InterPro" id="IPR050271">
    <property type="entry name" value="UDP-glycosyltransferase"/>
</dbReference>
<dbReference type="PANTHER" id="PTHR48043">
    <property type="entry name" value="EG:EG0003.4 PROTEIN-RELATED"/>
    <property type="match status" value="1"/>
</dbReference>
<accession>A0A9N9TS60</accession>
<dbReference type="PROSITE" id="PS00375">
    <property type="entry name" value="UDPGT"/>
    <property type="match status" value="1"/>
</dbReference>
<evidence type="ECO:0000313" key="6">
    <source>
        <dbReference type="EMBL" id="CAG9860221.1"/>
    </source>
</evidence>
<name>A0A9N9TS60_PHYSR</name>
<reference evidence="6" key="1">
    <citation type="submission" date="2022-01" db="EMBL/GenBank/DDBJ databases">
        <authorList>
            <person name="King R."/>
        </authorList>
    </citation>
    <scope>NUCLEOTIDE SEQUENCE</scope>
</reference>
<dbReference type="FunFam" id="3.40.50.2000:FF:000050">
    <property type="entry name" value="UDP-glucuronosyltransferase"/>
    <property type="match status" value="1"/>
</dbReference>
<sequence length="529" mass="61423">MKLIVCLFGIFCYGECAKILGAFIYPSVSHQSTFQPIWKELSLRGHQVTVITPNPLNDPTLTNLTEIDVSFVYKNPKLRHIINNIKKDDHPLKAHKIIFELFRFIFEEEMQYEPIKRLIENQDKHAYDLLLIQYSYFTDPLLAFLNKFNAPLVGVSSLGLLLHGHDAMGNPTHPVVSPDFMLGLPKRLNIIQKVESLFHNFAYRLFYHWYILPKLDESARKYFGDDMVPLRELHKNVSLVLYNNNRLIHEVRPNVPNVIEINQLHIKKPKPLPEDIQKYLDSSPQGVVYFSFGTNVKSSNLSYTLRKEIIGALAELPYKVIWKWEDDYLPDQPINVLVRKWLPQQDILNHPNVKVFLTQGGLQSIEETINCEVPIVGMPFFTDQPTNIQKIAELGMGLYIEHTTVTKDILKNALLEVAQNKKYKENVVKYKQILVDEPMRGVEKAIWWIEYVMRHNGAAHLRSMAADMTFFEYFMIDVVVFSLIVISLMIYISLKLFSYAKMLLITLSRKLKPARNIVLKIEINKVKKN</sequence>
<dbReference type="Pfam" id="PF00201">
    <property type="entry name" value="UDPGT"/>
    <property type="match status" value="1"/>
</dbReference>
<keyword evidence="5" id="KW-0472">Membrane</keyword>
<dbReference type="Gene3D" id="3.40.50.2000">
    <property type="entry name" value="Glycogen Phosphorylase B"/>
    <property type="match status" value="1"/>
</dbReference>
<comment type="similarity">
    <text evidence="1 4">Belongs to the UDP-glycosyltransferase family.</text>
</comment>
<evidence type="ECO:0000256" key="5">
    <source>
        <dbReference type="RuleBase" id="RU362059"/>
    </source>
</evidence>
<dbReference type="Proteomes" id="UP001153712">
    <property type="component" value="Chromosome 3"/>
</dbReference>
<dbReference type="GO" id="GO:0016020">
    <property type="term" value="C:membrane"/>
    <property type="evidence" value="ECO:0007669"/>
    <property type="project" value="UniProtKB-SubCell"/>
</dbReference>
<keyword evidence="5" id="KW-0732">Signal</keyword>
<dbReference type="InterPro" id="IPR035595">
    <property type="entry name" value="UDP_glycos_trans_CS"/>
</dbReference>
<keyword evidence="5" id="KW-1133">Transmembrane helix</keyword>
<dbReference type="EMBL" id="OU900096">
    <property type="protein sequence ID" value="CAG9860221.1"/>
    <property type="molecule type" value="Genomic_DNA"/>
</dbReference>
<gene>
    <name evidence="6" type="ORF">PHYEVI_LOCUS6577</name>
</gene>
<dbReference type="PANTHER" id="PTHR48043:SF159">
    <property type="entry name" value="EG:EG0003.4 PROTEIN-RELATED"/>
    <property type="match status" value="1"/>
</dbReference>
<evidence type="ECO:0000313" key="7">
    <source>
        <dbReference type="Proteomes" id="UP001153712"/>
    </source>
</evidence>
<evidence type="ECO:0000256" key="1">
    <source>
        <dbReference type="ARBA" id="ARBA00009995"/>
    </source>
</evidence>
<dbReference type="EC" id="2.4.1.17" evidence="5"/>
<evidence type="ECO:0000256" key="3">
    <source>
        <dbReference type="ARBA" id="ARBA00022679"/>
    </source>
</evidence>
<feature type="chain" id="PRO_5040529681" description="UDP-glucuronosyltransferase" evidence="5">
    <location>
        <begin position="17"/>
        <end position="529"/>
    </location>
</feature>
<dbReference type="CDD" id="cd03784">
    <property type="entry name" value="GT1_Gtf-like"/>
    <property type="match status" value="1"/>
</dbReference>
<dbReference type="GO" id="GO:0015020">
    <property type="term" value="F:glucuronosyltransferase activity"/>
    <property type="evidence" value="ECO:0007669"/>
    <property type="project" value="UniProtKB-EC"/>
</dbReference>
<dbReference type="InterPro" id="IPR002213">
    <property type="entry name" value="UDP_glucos_trans"/>
</dbReference>
<protein>
    <recommendedName>
        <fullName evidence="5">UDP-glucuronosyltransferase</fullName>
        <ecNumber evidence="5">2.4.1.17</ecNumber>
    </recommendedName>
</protein>
<proteinExistence type="inferred from homology"/>
<keyword evidence="7" id="KW-1185">Reference proteome</keyword>
<feature type="signal peptide" evidence="5">
    <location>
        <begin position="1"/>
        <end position="16"/>
    </location>
</feature>